<keyword evidence="1" id="KW-0732">Signal</keyword>
<organism evidence="5 6">
    <name type="scientific">Ligilactobacillus pabuli</name>
    <dbReference type="NCBI Taxonomy" id="2886039"/>
    <lineage>
        <taxon>Bacteria</taxon>
        <taxon>Bacillati</taxon>
        <taxon>Bacillota</taxon>
        <taxon>Bacilli</taxon>
        <taxon>Lactobacillales</taxon>
        <taxon>Lactobacillaceae</taxon>
        <taxon>Ligilactobacillus</taxon>
    </lineage>
</organism>
<feature type="domain" description="Calcineurin-like phosphoesterase" evidence="3">
    <location>
        <begin position="3"/>
        <end position="239"/>
    </location>
</feature>
<keyword evidence="2" id="KW-0547">Nucleotide-binding</keyword>
<dbReference type="PRINTS" id="PR01607">
    <property type="entry name" value="APYRASEFAMLY"/>
</dbReference>
<dbReference type="SUPFAM" id="SSF55816">
    <property type="entry name" value="5'-nucleotidase (syn. UDP-sugar hydrolase), C-terminal domain"/>
    <property type="match status" value="1"/>
</dbReference>
<evidence type="ECO:0000259" key="3">
    <source>
        <dbReference type="Pfam" id="PF00149"/>
    </source>
</evidence>
<dbReference type="PROSITE" id="PS00786">
    <property type="entry name" value="5_NUCLEOTIDASE_2"/>
    <property type="match status" value="1"/>
</dbReference>
<dbReference type="PANTHER" id="PTHR11575">
    <property type="entry name" value="5'-NUCLEOTIDASE-RELATED"/>
    <property type="match status" value="1"/>
</dbReference>
<sequence>MKIRILSTSDVHGYFYPTDFSSIDDRHELGYLKAASLIRKIKAQEAADEIVLYVENGDIIEGSPMDAYAYNTREITDYSQKITALVNQLSPDAAVLGNHEFNYGLDYLAQTLAGRNYPILGANISGPAAKKIVDAPYEILEKKGVKIGIVGLTTQFIPHWEDPANIAGLRFHSVVESLKLQVAQLRSQVDVLIAAYHGGFEADLQTDQPTEKLTGENEGSAILREIPEIDALITGHQHRTEAAMVHGTPTTQPGYRGSHVGEIVLELDAKKKVQHSSAQLLSVADQPLPDDLQAIAEPWLKATQKWLDQPVAMINGDMRITDHMAARAQGHAYLALVNQVQMSATSAPISGTSLFNDDVQGFGHEVTVRNVMNSYVYPNTLVVEKVSGADLRAALERCASFFAVNSDGSLAVSAEFSQPKVELYNYDYYSGIDYSFDLTQPIGHRVGPIYFAGAPLAEDQEVEVVLNQYRGVGGGDYPMFSADKVVREYADDMPKLIMEYLQDHPEVEAKQPENLTIIK</sequence>
<comment type="similarity">
    <text evidence="2">Belongs to the 5'-nucleotidase family.</text>
</comment>
<dbReference type="InterPro" id="IPR008334">
    <property type="entry name" value="5'-Nucleotdase_C"/>
</dbReference>
<dbReference type="Gene3D" id="3.60.21.10">
    <property type="match status" value="1"/>
</dbReference>
<dbReference type="EMBL" id="BQXH01000008">
    <property type="protein sequence ID" value="GKS81336.1"/>
    <property type="molecule type" value="Genomic_DNA"/>
</dbReference>
<evidence type="ECO:0000259" key="4">
    <source>
        <dbReference type="Pfam" id="PF02872"/>
    </source>
</evidence>
<dbReference type="SUPFAM" id="SSF56300">
    <property type="entry name" value="Metallo-dependent phosphatases"/>
    <property type="match status" value="1"/>
</dbReference>
<evidence type="ECO:0000256" key="1">
    <source>
        <dbReference type="ARBA" id="ARBA00022729"/>
    </source>
</evidence>
<dbReference type="Pfam" id="PF00149">
    <property type="entry name" value="Metallophos"/>
    <property type="match status" value="1"/>
</dbReference>
<evidence type="ECO:0000313" key="5">
    <source>
        <dbReference type="EMBL" id="GKS81336.1"/>
    </source>
</evidence>
<keyword evidence="6" id="KW-1185">Reference proteome</keyword>
<reference evidence="5" key="1">
    <citation type="journal article" date="2022" name="Int. J. Syst. Evol. Microbiol.">
        <title>A novel species of lactic acid bacteria, Ligilactobacillus pabuli sp. nov., isolated from alfalfa silage.</title>
        <authorList>
            <person name="Tohno M."/>
            <person name="Tanizawa Y."/>
            <person name="Sawada H."/>
            <person name="Sakamoto M."/>
            <person name="Ohkuma M."/>
            <person name="Kobayashi H."/>
        </authorList>
    </citation>
    <scope>NUCLEOTIDE SEQUENCE</scope>
    <source>
        <strain evidence="5">AF129</strain>
    </source>
</reference>
<proteinExistence type="inferred from homology"/>
<feature type="domain" description="5'-Nucleotidase C-terminal" evidence="4">
    <location>
        <begin position="326"/>
        <end position="481"/>
    </location>
</feature>
<name>A0ABQ5JGZ1_9LACO</name>
<dbReference type="InterPro" id="IPR036907">
    <property type="entry name" value="5'-Nucleotdase_C_sf"/>
</dbReference>
<evidence type="ECO:0000256" key="2">
    <source>
        <dbReference type="RuleBase" id="RU362119"/>
    </source>
</evidence>
<dbReference type="InterPro" id="IPR004843">
    <property type="entry name" value="Calcineurin-like_PHP"/>
</dbReference>
<dbReference type="Gene3D" id="3.90.780.10">
    <property type="entry name" value="5'-Nucleotidase, C-terminal domain"/>
    <property type="match status" value="1"/>
</dbReference>
<dbReference type="InterPro" id="IPR006179">
    <property type="entry name" value="5_nucleotidase/apyrase"/>
</dbReference>
<evidence type="ECO:0000313" key="6">
    <source>
        <dbReference type="Proteomes" id="UP001055149"/>
    </source>
</evidence>
<dbReference type="PANTHER" id="PTHR11575:SF6">
    <property type="entry name" value="2',3'-CYCLIC-NUCLEOTIDE 2'-PHOSPHODIESTERASE_3'-NUCLEOTIDASE"/>
    <property type="match status" value="1"/>
</dbReference>
<protein>
    <submittedName>
        <fullName evidence="5">Bifunctional metallophosphatase/5'-nucleotidase</fullName>
    </submittedName>
</protein>
<dbReference type="InterPro" id="IPR006146">
    <property type="entry name" value="5'-Nucleotdase_CS"/>
</dbReference>
<comment type="caution">
    <text evidence="5">The sequence shown here is derived from an EMBL/GenBank/DDBJ whole genome shotgun (WGS) entry which is preliminary data.</text>
</comment>
<accession>A0ABQ5JGZ1</accession>
<dbReference type="RefSeq" id="WP_244055095.1">
    <property type="nucleotide sequence ID" value="NZ_BQXH01000008.1"/>
</dbReference>
<dbReference type="Pfam" id="PF02872">
    <property type="entry name" value="5_nucleotid_C"/>
    <property type="match status" value="1"/>
</dbReference>
<keyword evidence="2" id="KW-0378">Hydrolase</keyword>
<gene>
    <name evidence="5" type="primary">cpdB</name>
    <name evidence="5" type="ORF">LPAF129_10220</name>
</gene>
<dbReference type="Proteomes" id="UP001055149">
    <property type="component" value="Unassembled WGS sequence"/>
</dbReference>
<dbReference type="InterPro" id="IPR029052">
    <property type="entry name" value="Metallo-depent_PP-like"/>
</dbReference>